<feature type="compositionally biased region" description="Basic and acidic residues" evidence="4">
    <location>
        <begin position="865"/>
        <end position="876"/>
    </location>
</feature>
<feature type="compositionally biased region" description="Polar residues" evidence="4">
    <location>
        <begin position="1"/>
        <end position="25"/>
    </location>
</feature>
<dbReference type="PANTHER" id="PTHR23160:SF9">
    <property type="entry name" value="OS10G0577100 PROTEIN"/>
    <property type="match status" value="1"/>
</dbReference>
<keyword evidence="6" id="KW-1185">Reference proteome</keyword>
<evidence type="ECO:0000313" key="6">
    <source>
        <dbReference type="Proteomes" id="UP000000768"/>
    </source>
</evidence>
<dbReference type="Proteomes" id="UP000000768">
    <property type="component" value="Chromosome 1"/>
</dbReference>
<feature type="coiled-coil region" evidence="3">
    <location>
        <begin position="682"/>
        <end position="758"/>
    </location>
</feature>
<comment type="similarity">
    <text evidence="1">Belongs to the WEB family.</text>
</comment>
<evidence type="ECO:0000313" key="5">
    <source>
        <dbReference type="EMBL" id="KXG38826.1"/>
    </source>
</evidence>
<accession>A0A1B6QLN3</accession>
<evidence type="ECO:0000256" key="3">
    <source>
        <dbReference type="SAM" id="Coils"/>
    </source>
</evidence>
<organism evidence="5 6">
    <name type="scientific">Sorghum bicolor</name>
    <name type="common">Sorghum</name>
    <name type="synonym">Sorghum vulgare</name>
    <dbReference type="NCBI Taxonomy" id="4558"/>
    <lineage>
        <taxon>Eukaryota</taxon>
        <taxon>Viridiplantae</taxon>
        <taxon>Streptophyta</taxon>
        <taxon>Embryophyta</taxon>
        <taxon>Tracheophyta</taxon>
        <taxon>Spermatophyta</taxon>
        <taxon>Magnoliopsida</taxon>
        <taxon>Liliopsida</taxon>
        <taxon>Poales</taxon>
        <taxon>Poaceae</taxon>
        <taxon>PACMAD clade</taxon>
        <taxon>Panicoideae</taxon>
        <taxon>Andropogonodae</taxon>
        <taxon>Andropogoneae</taxon>
        <taxon>Sorghinae</taxon>
        <taxon>Sorghum</taxon>
    </lineage>
</organism>
<keyword evidence="2 3" id="KW-0175">Coiled coil</keyword>
<dbReference type="Pfam" id="PF05701">
    <property type="entry name" value="WEMBL"/>
    <property type="match status" value="1"/>
</dbReference>
<dbReference type="InterPro" id="IPR008545">
    <property type="entry name" value="Web"/>
</dbReference>
<reference evidence="6" key="2">
    <citation type="journal article" date="2018" name="Plant J.">
        <title>The Sorghum bicolor reference genome: improved assembly, gene annotations, a transcriptome atlas, and signatures of genome organization.</title>
        <authorList>
            <person name="McCormick R.F."/>
            <person name="Truong S.K."/>
            <person name="Sreedasyam A."/>
            <person name="Jenkins J."/>
            <person name="Shu S."/>
            <person name="Sims D."/>
            <person name="Kennedy M."/>
            <person name="Amirebrahimi M."/>
            <person name="Weers B.D."/>
            <person name="McKinley B."/>
            <person name="Mattison A."/>
            <person name="Morishige D.T."/>
            <person name="Grimwood J."/>
            <person name="Schmutz J."/>
            <person name="Mullet J.E."/>
        </authorList>
    </citation>
    <scope>NUCLEOTIDE SEQUENCE [LARGE SCALE GENOMIC DNA]</scope>
    <source>
        <strain evidence="6">cv. BTx623</strain>
    </source>
</reference>
<dbReference type="OMA" id="ISNDEWA"/>
<feature type="region of interest" description="Disordered" evidence="4">
    <location>
        <begin position="1"/>
        <end position="117"/>
    </location>
</feature>
<feature type="coiled-coil region" evidence="3">
    <location>
        <begin position="561"/>
        <end position="609"/>
    </location>
</feature>
<gene>
    <name evidence="5" type="ORF">SORBI_3001G285100</name>
</gene>
<dbReference type="EMBL" id="CM000760">
    <property type="protein sequence ID" value="KXG38826.1"/>
    <property type="molecule type" value="Genomic_DNA"/>
</dbReference>
<evidence type="ECO:0000256" key="2">
    <source>
        <dbReference type="ARBA" id="ARBA00023054"/>
    </source>
</evidence>
<proteinExistence type="inferred from homology"/>
<feature type="compositionally biased region" description="Low complexity" evidence="4">
    <location>
        <begin position="72"/>
        <end position="81"/>
    </location>
</feature>
<feature type="coiled-coil region" evidence="3">
    <location>
        <begin position="461"/>
        <end position="537"/>
    </location>
</feature>
<evidence type="ECO:0000256" key="4">
    <source>
        <dbReference type="SAM" id="MobiDB-lite"/>
    </source>
</evidence>
<dbReference type="ExpressionAtlas" id="A0A1B6QLN3">
    <property type="expression patterns" value="baseline and differential"/>
</dbReference>
<dbReference type="AlphaFoldDB" id="A0A1B6QLN3"/>
<evidence type="ECO:0000256" key="1">
    <source>
        <dbReference type="ARBA" id="ARBA00005485"/>
    </source>
</evidence>
<dbReference type="Gramene" id="KXG38826">
    <property type="protein sequence ID" value="KXG38826"/>
    <property type="gene ID" value="SORBI_3001G285100"/>
</dbReference>
<dbReference type="PANTHER" id="PTHR23160">
    <property type="entry name" value="SYNAPTONEMAL COMPLEX PROTEIN-RELATED"/>
    <property type="match status" value="1"/>
</dbReference>
<feature type="coiled-coil region" evidence="3">
    <location>
        <begin position="120"/>
        <end position="147"/>
    </location>
</feature>
<feature type="compositionally biased region" description="Polar residues" evidence="4">
    <location>
        <begin position="61"/>
        <end position="71"/>
    </location>
</feature>
<feature type="coiled-coil region" evidence="3">
    <location>
        <begin position="261"/>
        <end position="411"/>
    </location>
</feature>
<protein>
    <recommendedName>
        <fullName evidence="7">WEB family protein</fullName>
    </recommendedName>
</protein>
<sequence>MLASKPNPSGLSEGSNHKQPSNRRATSVPRVARLAKPATSKPADRVPSPLHHHAAGAATPLNRSTASIDLQTPTTTTKPSPGGAADRRSFKASPASSRVSTTDKQRQPRAARTSELQAQLTLVQEDLRTAREHLASIENDRAQILEDLAVAKRLAADAHGKLEDSLLAQRRAEEALELERFKSTEREQSAIDLAQRTEGEWRRKYDSVAHRHAEDVASLVATARELEAVRDELSATAQAKASALKQADELQEIANGNAKKAEALTAEVARLKSRLDTELENKAKEAAEAMEKLESEASALRAELWKAKEFEEKLAKAEQEVEGLMVDVAYARGAEADASRSVEEWKSKAESLETRLEAASQLSKRNEESLASLTNSFEDRTSMLQDKQSQLLQLEAKVTALEKEASEYKERFLETSRCLDVATEEACELHAAIDGLRSEHQLLHEARQQAIGAEKTASAQVGHLTEDKNRLLRELADTREENDKVKKAVEDLAAALREVSSEAREAKERVLAKQAELDDARLQMSELKAAMKNAEEKISKDDWVSKEVGFVDMFKRSDDGTSSIQLELNRLTESLRAAENEVQELRADKTQLLSKLQELEVQAAVNNEEDAKAESSHLKDLLTSKDKELLALNHELTELRLRESAALEKASEVSKLLGEMTARKTEEESTDKSKALQSKLEMDNALESLKAAEGEAKAAKEEKMQLQNKLRLLESKITEANLTSEEAKISSLRLKEALEDKEQQLASIVQENKEMRAREAAAHAKIDELAVLLSEATARNGGELSNGAAAEAVTRSPEKQPSVLLKLICSPMHHNVRDDDNNGEIIQNPKEDIKHVEVETIRQLVKHEQESGVSAVDANALENSKIIEDDLSKERDDDSETSDGDDDDVESPGDDALVDQMNGLLIHGPTSSFNRDQHVVQKKKKALLKKFGSLLKKKAHFTKLSSHSHS</sequence>
<name>A0A1B6QLN3_SORBI</name>
<reference evidence="5 6" key="1">
    <citation type="journal article" date="2009" name="Nature">
        <title>The Sorghum bicolor genome and the diversification of grasses.</title>
        <authorList>
            <person name="Paterson A.H."/>
            <person name="Bowers J.E."/>
            <person name="Bruggmann R."/>
            <person name="Dubchak I."/>
            <person name="Grimwood J."/>
            <person name="Gundlach H."/>
            <person name="Haberer G."/>
            <person name="Hellsten U."/>
            <person name="Mitros T."/>
            <person name="Poliakov A."/>
            <person name="Schmutz J."/>
            <person name="Spannagl M."/>
            <person name="Tang H."/>
            <person name="Wang X."/>
            <person name="Wicker T."/>
            <person name="Bharti A.K."/>
            <person name="Chapman J."/>
            <person name="Feltus F.A."/>
            <person name="Gowik U."/>
            <person name="Grigoriev I.V."/>
            <person name="Lyons E."/>
            <person name="Maher C.A."/>
            <person name="Martis M."/>
            <person name="Narechania A."/>
            <person name="Otillar R.P."/>
            <person name="Penning B.W."/>
            <person name="Salamov A.A."/>
            <person name="Wang Y."/>
            <person name="Zhang L."/>
            <person name="Carpita N.C."/>
            <person name="Freeling M."/>
            <person name="Gingle A.R."/>
            <person name="Hash C.T."/>
            <person name="Keller B."/>
            <person name="Klein P."/>
            <person name="Kresovich S."/>
            <person name="McCann M.C."/>
            <person name="Ming R."/>
            <person name="Peterson D.G."/>
            <person name="Mehboob-ur-Rahman"/>
            <person name="Ware D."/>
            <person name="Westhoff P."/>
            <person name="Mayer K.F."/>
            <person name="Messing J."/>
            <person name="Rokhsar D.S."/>
        </authorList>
    </citation>
    <scope>NUCLEOTIDE SEQUENCE [LARGE SCALE GENOMIC DNA]</scope>
    <source>
        <strain evidence="6">cv. BTx623</strain>
    </source>
</reference>
<feature type="region of interest" description="Disordered" evidence="4">
    <location>
        <begin position="865"/>
        <end position="918"/>
    </location>
</feature>
<feature type="compositionally biased region" description="Acidic residues" evidence="4">
    <location>
        <begin position="877"/>
        <end position="897"/>
    </location>
</feature>
<evidence type="ECO:0008006" key="7">
    <source>
        <dbReference type="Google" id="ProtNLM"/>
    </source>
</evidence>